<dbReference type="PRINTS" id="PR00095">
    <property type="entry name" value="ANTSNTHASEI"/>
</dbReference>
<evidence type="ECO:0000256" key="5">
    <source>
        <dbReference type="ARBA" id="ARBA00022679"/>
    </source>
</evidence>
<dbReference type="AlphaFoldDB" id="A0A8H7RZW7"/>
<dbReference type="InterPro" id="IPR017926">
    <property type="entry name" value="GATASE"/>
</dbReference>
<comment type="pathway">
    <text evidence="2">Cofactor biosynthesis; tetrahydrofolate biosynthesis; 4-aminobenzoate from chorismate: step 1/2.</text>
</comment>
<dbReference type="Proteomes" id="UP000646827">
    <property type="component" value="Unassembled WGS sequence"/>
</dbReference>
<dbReference type="Pfam" id="PF04715">
    <property type="entry name" value="Anth_synt_I_N"/>
    <property type="match status" value="1"/>
</dbReference>
<accession>A0A8H7RZW7</accession>
<evidence type="ECO:0000256" key="8">
    <source>
        <dbReference type="ARBA" id="ARBA00031329"/>
    </source>
</evidence>
<dbReference type="UniPathway" id="UPA00077">
    <property type="reaction ID" value="UER00149"/>
</dbReference>
<evidence type="ECO:0000256" key="7">
    <source>
        <dbReference type="ARBA" id="ARBA00022962"/>
    </source>
</evidence>
<evidence type="ECO:0000259" key="10">
    <source>
        <dbReference type="Pfam" id="PF00117"/>
    </source>
</evidence>
<evidence type="ECO:0000256" key="2">
    <source>
        <dbReference type="ARBA" id="ARBA00005009"/>
    </source>
</evidence>
<evidence type="ECO:0000313" key="14">
    <source>
        <dbReference type="Proteomes" id="UP000646827"/>
    </source>
</evidence>
<dbReference type="GO" id="GO:0046654">
    <property type="term" value="P:tetrahydrofolate biosynthetic process"/>
    <property type="evidence" value="ECO:0007669"/>
    <property type="project" value="UniProtKB-UniPathway"/>
</dbReference>
<dbReference type="InterPro" id="IPR019999">
    <property type="entry name" value="Anth_synth_I-like"/>
</dbReference>
<comment type="catalytic activity">
    <reaction evidence="1">
        <text>chorismate + L-glutamine = 4-amino-4-deoxychorismate + L-glutamate</text>
        <dbReference type="Rhea" id="RHEA:11672"/>
        <dbReference type="ChEBI" id="CHEBI:29748"/>
        <dbReference type="ChEBI" id="CHEBI:29985"/>
        <dbReference type="ChEBI" id="CHEBI:58359"/>
        <dbReference type="ChEBI" id="CHEBI:58406"/>
        <dbReference type="EC" id="2.6.1.85"/>
    </reaction>
</comment>
<evidence type="ECO:0000256" key="3">
    <source>
        <dbReference type="ARBA" id="ARBA00005970"/>
    </source>
</evidence>
<dbReference type="InterPro" id="IPR006221">
    <property type="entry name" value="TrpG/PapA_dom"/>
</dbReference>
<dbReference type="EMBL" id="JAEPRB010000188">
    <property type="protein sequence ID" value="KAG2219252.1"/>
    <property type="molecule type" value="Genomic_DNA"/>
</dbReference>
<feature type="non-terminal residue" evidence="13">
    <location>
        <position position="1"/>
    </location>
</feature>
<evidence type="ECO:0000256" key="6">
    <source>
        <dbReference type="ARBA" id="ARBA00022909"/>
    </source>
</evidence>
<dbReference type="EC" id="2.6.1.85" evidence="4"/>
<evidence type="ECO:0000256" key="4">
    <source>
        <dbReference type="ARBA" id="ARBA00013139"/>
    </source>
</evidence>
<comment type="caution">
    <text evidence="13">The sequence shown here is derived from an EMBL/GenBank/DDBJ whole genome shotgun (WGS) entry which is preliminary data.</text>
</comment>
<evidence type="ECO:0000313" key="13">
    <source>
        <dbReference type="EMBL" id="KAG2219252.1"/>
    </source>
</evidence>
<dbReference type="Pfam" id="PF00425">
    <property type="entry name" value="Chorismate_bind"/>
    <property type="match status" value="1"/>
</dbReference>
<evidence type="ECO:0000259" key="11">
    <source>
        <dbReference type="Pfam" id="PF00425"/>
    </source>
</evidence>
<keyword evidence="6" id="KW-0289">Folate biosynthesis</keyword>
<dbReference type="GO" id="GO:0005737">
    <property type="term" value="C:cytoplasm"/>
    <property type="evidence" value="ECO:0007669"/>
    <property type="project" value="TreeGrafter"/>
</dbReference>
<keyword evidence="7" id="KW-0315">Glutamine amidotransferase</keyword>
<dbReference type="Pfam" id="PF00117">
    <property type="entry name" value="GATase"/>
    <property type="match status" value="2"/>
</dbReference>
<gene>
    <name evidence="13" type="ORF">INT45_009860</name>
</gene>
<dbReference type="SUPFAM" id="SSF52317">
    <property type="entry name" value="Class I glutamine amidotransferase-like"/>
    <property type="match status" value="1"/>
</dbReference>
<dbReference type="InterPro" id="IPR029062">
    <property type="entry name" value="Class_I_gatase-like"/>
</dbReference>
<proteinExistence type="inferred from homology"/>
<dbReference type="Gene3D" id="3.60.120.10">
    <property type="entry name" value="Anthranilate synthase"/>
    <property type="match status" value="1"/>
</dbReference>
<name>A0A8H7RZW7_9FUNG</name>
<feature type="domain" description="Chorismate-utilising enzyme C-terminal" evidence="11">
    <location>
        <begin position="550"/>
        <end position="831"/>
    </location>
</feature>
<dbReference type="Gene3D" id="3.40.50.880">
    <property type="match status" value="1"/>
</dbReference>
<dbReference type="InterPro" id="IPR015890">
    <property type="entry name" value="Chorismate_C"/>
</dbReference>
<feature type="domain" description="Glutamine amidotransferase" evidence="10">
    <location>
        <begin position="11"/>
        <end position="183"/>
    </location>
</feature>
<feature type="domain" description="Anthranilate synthase component I N-terminal" evidence="12">
    <location>
        <begin position="320"/>
        <end position="431"/>
    </location>
</feature>
<dbReference type="OrthoDB" id="64220at2759"/>
<comment type="similarity">
    <text evidence="3">In the C-terminal section; belongs to the anthranilate synthase component I family.</text>
</comment>
<evidence type="ECO:0000259" key="12">
    <source>
        <dbReference type="Pfam" id="PF04715"/>
    </source>
</evidence>
<keyword evidence="14" id="KW-1185">Reference proteome</keyword>
<keyword evidence="5" id="KW-0808">Transferase</keyword>
<feature type="domain" description="Glutamine amidotransferase" evidence="10">
    <location>
        <begin position="216"/>
        <end position="261"/>
    </location>
</feature>
<dbReference type="InterPro" id="IPR006805">
    <property type="entry name" value="Anth_synth_I_N"/>
</dbReference>
<dbReference type="PANTHER" id="PTHR11236:SF18">
    <property type="entry name" value="AMINODEOXYCHORISMATE SYNTHASE"/>
    <property type="match status" value="1"/>
</dbReference>
<sequence length="837" mass="95925">MHFDLFNLKTLIIDNYDSYTFNLLQLCDNQPNVVVIRNDQFTWDQFKKDILPHFHNIIISPGPGRPERSSDFGICTPLLKAQLDPLQNQYHRPIFGICLGYQGIAHILGGHVIHAPRIMHGRMSLIHINKEEEMNHSIFHSCSSPFWAVRYHSLIVDKSSLPKSLKITAYCYENEDDIEALKTSKYVADGCKMENLNEEDDRHHFLQHPSIDLDKKIQKEENRMTMMGFQHTSLPLWGVQFHPESVSTEHGLRIMRNFAIETMKWYQKKMDLNIPLNIPLDPALHALSCTFTPGTLNNETQQLKNKATYRLITRKIPGWVNVEDILEQLKNNNPVVSWLDSSRKKSNYSKMSILSIDPAYTMIYSTLHRRIHFKNRKGDEWHVDLQSTEKEDYFTYLSNLLSQYSLKEEHEKQGFCGGLIGYFGYEMKRESLSGYVTPKEQQCHYHPEDTRCQCLHEPDAGFQCVDRFWKLDHVTQTMEACCLINENPHENNHLAIGFHTEQEAHDWLDQAVDLVTKATTVTHKKNGSMQLPNSKMEQDTSLLFTPDMEHKNYVQAIDQCIHEIGEGESYELCLTTRFHCSHSLDKQTDLTFLYTHYLRKNNPAPYSALLQFPMCGMTLLSSSPERFLSVSKQGVAEMKPIKGTMGRVLTCTCHCQGCDGSCWIAQDEIQKQTLWQDVKERAENLMIVDLIRNDLAQVCDPSTVCVPKLMHVETYEKVHHLVSTVRGTLLPHVNSVETVRTCFPPGSMTGAPKLRSVQLLDQLEQHRLRGVYSGCLGYFSFDGSADFNVVIRTAVVTNDSSQEKMNVSVGGGGAITFLSDPEQEWKETLLKTKSVAP</sequence>
<reference evidence="13 14" key="1">
    <citation type="submission" date="2020-12" db="EMBL/GenBank/DDBJ databases">
        <title>Metabolic potential, ecology and presence of endohyphal bacteria is reflected in genomic diversity of Mucoromycotina.</title>
        <authorList>
            <person name="Muszewska A."/>
            <person name="Okrasinska A."/>
            <person name="Steczkiewicz K."/>
            <person name="Drgas O."/>
            <person name="Orlowska M."/>
            <person name="Perlinska-Lenart U."/>
            <person name="Aleksandrzak-Piekarczyk T."/>
            <person name="Szatraj K."/>
            <person name="Zielenkiewicz U."/>
            <person name="Pilsyk S."/>
            <person name="Malc E."/>
            <person name="Mieczkowski P."/>
            <person name="Kruszewska J.S."/>
            <person name="Biernat P."/>
            <person name="Pawlowska J."/>
        </authorList>
    </citation>
    <scope>NUCLEOTIDE SEQUENCE [LARGE SCALE GENOMIC DNA]</scope>
    <source>
        <strain evidence="13 14">CBS 142.35</strain>
    </source>
</reference>
<dbReference type="InterPro" id="IPR005801">
    <property type="entry name" value="ADC_synthase"/>
</dbReference>
<dbReference type="SUPFAM" id="SSF56322">
    <property type="entry name" value="ADC synthase"/>
    <property type="match status" value="1"/>
</dbReference>
<organism evidence="13 14">
    <name type="scientific">Circinella minor</name>
    <dbReference type="NCBI Taxonomy" id="1195481"/>
    <lineage>
        <taxon>Eukaryota</taxon>
        <taxon>Fungi</taxon>
        <taxon>Fungi incertae sedis</taxon>
        <taxon>Mucoromycota</taxon>
        <taxon>Mucoromycotina</taxon>
        <taxon>Mucoromycetes</taxon>
        <taxon>Mucorales</taxon>
        <taxon>Lichtheimiaceae</taxon>
        <taxon>Circinella</taxon>
    </lineage>
</organism>
<dbReference type="GO" id="GO:0008153">
    <property type="term" value="P:4-aminobenzoate biosynthetic process"/>
    <property type="evidence" value="ECO:0007669"/>
    <property type="project" value="TreeGrafter"/>
</dbReference>
<dbReference type="GO" id="GO:0046820">
    <property type="term" value="F:4-amino-4-deoxychorismate synthase activity"/>
    <property type="evidence" value="ECO:0007669"/>
    <property type="project" value="UniProtKB-EC"/>
</dbReference>
<evidence type="ECO:0000256" key="1">
    <source>
        <dbReference type="ARBA" id="ARBA00001000"/>
    </source>
</evidence>
<protein>
    <recommendedName>
        <fullName evidence="4">aminodeoxychorismate synthase</fullName>
        <ecNumber evidence="4">2.6.1.85</ecNumber>
    </recommendedName>
    <alternativeName>
        <fullName evidence="8">Para-aminobenzoate synthase</fullName>
    </alternativeName>
    <alternativeName>
        <fullName evidence="9">p-aminobenzoic acid synthase</fullName>
    </alternativeName>
</protein>
<dbReference type="GO" id="GO:0000162">
    <property type="term" value="P:L-tryptophan biosynthetic process"/>
    <property type="evidence" value="ECO:0007669"/>
    <property type="project" value="TreeGrafter"/>
</dbReference>
<dbReference type="PANTHER" id="PTHR11236">
    <property type="entry name" value="AMINOBENZOATE/ANTHRANILATE SYNTHASE"/>
    <property type="match status" value="1"/>
</dbReference>
<dbReference type="GO" id="GO:0046656">
    <property type="term" value="P:folic acid biosynthetic process"/>
    <property type="evidence" value="ECO:0007669"/>
    <property type="project" value="UniProtKB-KW"/>
</dbReference>
<dbReference type="PROSITE" id="PS51273">
    <property type="entry name" value="GATASE_TYPE_1"/>
    <property type="match status" value="1"/>
</dbReference>
<dbReference type="CDD" id="cd01743">
    <property type="entry name" value="GATase1_Anthranilate_Synthase"/>
    <property type="match status" value="1"/>
</dbReference>
<evidence type="ECO:0000256" key="9">
    <source>
        <dbReference type="ARBA" id="ARBA00031904"/>
    </source>
</evidence>